<comment type="cofactor">
    <cofactor evidence="1 6">
        <name>FAD</name>
        <dbReference type="ChEBI" id="CHEBI:57692"/>
    </cofactor>
</comment>
<keyword evidence="11" id="KW-1185">Reference proteome</keyword>
<keyword evidence="4 6" id="KW-0274">FAD</keyword>
<evidence type="ECO:0000256" key="7">
    <source>
        <dbReference type="RuleBase" id="RU003968"/>
    </source>
</evidence>
<dbReference type="Gene3D" id="3.30.560.10">
    <property type="entry name" value="Glucose Oxidase, domain 3"/>
    <property type="match status" value="1"/>
</dbReference>
<evidence type="ECO:0000313" key="10">
    <source>
        <dbReference type="EMBL" id="KLO15610.1"/>
    </source>
</evidence>
<dbReference type="SUPFAM" id="SSF51905">
    <property type="entry name" value="FAD/NAD(P)-binding domain"/>
    <property type="match status" value="1"/>
</dbReference>
<feature type="active site" description="Proton donor" evidence="5">
    <location>
        <position position="536"/>
    </location>
</feature>
<dbReference type="Proteomes" id="UP000053477">
    <property type="component" value="Unassembled WGS sequence"/>
</dbReference>
<keyword evidence="8" id="KW-0732">Signal</keyword>
<organism evidence="10 11">
    <name type="scientific">Schizopora paradoxa</name>
    <dbReference type="NCBI Taxonomy" id="27342"/>
    <lineage>
        <taxon>Eukaryota</taxon>
        <taxon>Fungi</taxon>
        <taxon>Dikarya</taxon>
        <taxon>Basidiomycota</taxon>
        <taxon>Agaricomycotina</taxon>
        <taxon>Agaricomycetes</taxon>
        <taxon>Hymenochaetales</taxon>
        <taxon>Schizoporaceae</taxon>
        <taxon>Schizopora</taxon>
    </lineage>
</organism>
<feature type="binding site" evidence="6">
    <location>
        <begin position="125"/>
        <end position="128"/>
    </location>
    <ligand>
        <name>FAD</name>
        <dbReference type="ChEBI" id="CHEBI:57692"/>
    </ligand>
</feature>
<keyword evidence="3 7" id="KW-0285">Flavoprotein</keyword>
<evidence type="ECO:0000256" key="2">
    <source>
        <dbReference type="ARBA" id="ARBA00010790"/>
    </source>
</evidence>
<dbReference type="SUPFAM" id="SSF54373">
    <property type="entry name" value="FAD-linked reductases, C-terminal domain"/>
    <property type="match status" value="1"/>
</dbReference>
<dbReference type="InterPro" id="IPR012132">
    <property type="entry name" value="GMC_OxRdtase"/>
</dbReference>
<accession>A0A0H2RUA9</accession>
<proteinExistence type="inferred from homology"/>
<dbReference type="GO" id="GO:0016614">
    <property type="term" value="F:oxidoreductase activity, acting on CH-OH group of donors"/>
    <property type="evidence" value="ECO:0007669"/>
    <property type="project" value="InterPro"/>
</dbReference>
<protein>
    <submittedName>
        <fullName evidence="10">Aryl-alcohol oxidase-like protein</fullName>
    </submittedName>
</protein>
<evidence type="ECO:0000256" key="5">
    <source>
        <dbReference type="PIRSR" id="PIRSR000137-1"/>
    </source>
</evidence>
<dbReference type="STRING" id="27342.A0A0H2RUA9"/>
<dbReference type="Pfam" id="PF05199">
    <property type="entry name" value="GMC_oxred_C"/>
    <property type="match status" value="1"/>
</dbReference>
<reference evidence="10 11" key="1">
    <citation type="submission" date="2015-04" db="EMBL/GenBank/DDBJ databases">
        <title>Complete genome sequence of Schizopora paradoxa KUC8140, a cosmopolitan wood degrader in East Asia.</title>
        <authorList>
            <consortium name="DOE Joint Genome Institute"/>
            <person name="Min B."/>
            <person name="Park H."/>
            <person name="Jang Y."/>
            <person name="Kim J.-J."/>
            <person name="Kim K.H."/>
            <person name="Pangilinan J."/>
            <person name="Lipzen A."/>
            <person name="Riley R."/>
            <person name="Grigoriev I.V."/>
            <person name="Spatafora J.W."/>
            <person name="Choi I.-G."/>
        </authorList>
    </citation>
    <scope>NUCLEOTIDE SEQUENCE [LARGE SCALE GENOMIC DNA]</scope>
    <source>
        <strain evidence="10 11">KUC8140</strain>
    </source>
</reference>
<evidence type="ECO:0000256" key="8">
    <source>
        <dbReference type="SAM" id="SignalP"/>
    </source>
</evidence>
<feature type="binding site" evidence="6">
    <location>
        <begin position="583"/>
        <end position="584"/>
    </location>
    <ligand>
        <name>FAD</name>
        <dbReference type="ChEBI" id="CHEBI:57692"/>
    </ligand>
</feature>
<feature type="signal peptide" evidence="8">
    <location>
        <begin position="1"/>
        <end position="24"/>
    </location>
</feature>
<dbReference type="OrthoDB" id="269227at2759"/>
<feature type="active site" description="Proton acceptor" evidence="5">
    <location>
        <position position="582"/>
    </location>
</feature>
<dbReference type="PANTHER" id="PTHR11552:SF147">
    <property type="entry name" value="CHOLINE DEHYDROGENASE, MITOCHONDRIAL"/>
    <property type="match status" value="1"/>
</dbReference>
<dbReference type="InterPro" id="IPR000172">
    <property type="entry name" value="GMC_OxRdtase_N"/>
</dbReference>
<evidence type="ECO:0000313" key="11">
    <source>
        <dbReference type="Proteomes" id="UP000053477"/>
    </source>
</evidence>
<evidence type="ECO:0000256" key="3">
    <source>
        <dbReference type="ARBA" id="ARBA00022630"/>
    </source>
</evidence>
<feature type="domain" description="Glucose-methanol-choline oxidoreductase N-terminal" evidence="9">
    <location>
        <begin position="115"/>
        <end position="138"/>
    </location>
</feature>
<feature type="chain" id="PRO_5005201775" evidence="8">
    <location>
        <begin position="25"/>
        <end position="607"/>
    </location>
</feature>
<dbReference type="PANTHER" id="PTHR11552">
    <property type="entry name" value="GLUCOSE-METHANOL-CHOLINE GMC OXIDOREDUCTASE"/>
    <property type="match status" value="1"/>
</dbReference>
<dbReference type="GO" id="GO:0050660">
    <property type="term" value="F:flavin adenine dinucleotide binding"/>
    <property type="evidence" value="ECO:0007669"/>
    <property type="project" value="InterPro"/>
</dbReference>
<dbReference type="AlphaFoldDB" id="A0A0H2RUA9"/>
<dbReference type="InterPro" id="IPR007867">
    <property type="entry name" value="GMC_OxRtase_C"/>
</dbReference>
<evidence type="ECO:0000259" key="9">
    <source>
        <dbReference type="PROSITE" id="PS00623"/>
    </source>
</evidence>
<dbReference type="PROSITE" id="PS00623">
    <property type="entry name" value="GMC_OXRED_1"/>
    <property type="match status" value="1"/>
</dbReference>
<dbReference type="InParanoid" id="A0A0H2RUA9"/>
<dbReference type="Pfam" id="PF00732">
    <property type="entry name" value="GMC_oxred_N"/>
    <property type="match status" value="1"/>
</dbReference>
<dbReference type="Gene3D" id="3.50.50.60">
    <property type="entry name" value="FAD/NAD(P)-binding domain"/>
    <property type="match status" value="1"/>
</dbReference>
<name>A0A0H2RUA9_9AGAM</name>
<evidence type="ECO:0000256" key="1">
    <source>
        <dbReference type="ARBA" id="ARBA00001974"/>
    </source>
</evidence>
<evidence type="ECO:0000256" key="4">
    <source>
        <dbReference type="ARBA" id="ARBA00022827"/>
    </source>
</evidence>
<evidence type="ECO:0000256" key="6">
    <source>
        <dbReference type="PIRSR" id="PIRSR000137-2"/>
    </source>
</evidence>
<sequence>MATTKLLFLLSAIAFAFDLQYVKAKIVPEVSQLQKSYDFIVVGGGTAGNVVANRLTEDANTKVLLIEAGIDNEGQEDLIVPFFGTEASPDTIWTWNYTTTPQPALNNRIVNYPRGRVLGGSSSINFMVYTRGSKDDFNRYASFTGDEGWSWNSIQEFMLKTEKLVPSSDNHSLAGMIDPSIHGTSGNIEISIRGSEMVIDNMVIETTKQLPSEFPFNLDMNSGNPLGVGWTQSSIGGGKRSSSATGYLAPQFRARPNLDVILQTQVTKVFRTGTQGGLPIFRGVEFAQSASGHRFNLTANKEVILSAGSINSAQILMLSGIGDKSALQKLGIETLIDLPDVGQKMIDHPLISTQFNVTGTDTFDSVSQNVTLLLEQFTEYNTTGQGPFVDGATDHLGWFRLPKNTTIFDGIADPSAGPTSPHHEMLFANGFASFVSSSPTEGHYLSILNAVVSPVSRGSVTLNSSNPFDFPIIDPGLLSSPTDVAVLVESLKTTRRFLAAPAWKDYIIAPFGTAENLTTDADFEAFARANTGTVFHPVGTAAIAPKNAKPGVGVVNSNLTVRGVSGLRVVDASVLPFIPAAHPQSAIYAFSERASTLIKQTWGLPSS</sequence>
<feature type="binding site" evidence="6">
    <location>
        <position position="117"/>
    </location>
    <ligand>
        <name>FAD</name>
        <dbReference type="ChEBI" id="CHEBI:57692"/>
    </ligand>
</feature>
<dbReference type="EMBL" id="KQ085927">
    <property type="protein sequence ID" value="KLO15610.1"/>
    <property type="molecule type" value="Genomic_DNA"/>
</dbReference>
<feature type="binding site" evidence="6">
    <location>
        <position position="266"/>
    </location>
    <ligand>
        <name>FAD</name>
        <dbReference type="ChEBI" id="CHEBI:57692"/>
    </ligand>
</feature>
<dbReference type="InterPro" id="IPR036188">
    <property type="entry name" value="FAD/NAD-bd_sf"/>
</dbReference>
<dbReference type="PIRSF" id="PIRSF000137">
    <property type="entry name" value="Alcohol_oxidase"/>
    <property type="match status" value="1"/>
</dbReference>
<comment type="similarity">
    <text evidence="2 7">Belongs to the GMC oxidoreductase family.</text>
</comment>
<gene>
    <name evidence="10" type="ORF">SCHPADRAFT_824517</name>
</gene>